<proteinExistence type="predicted"/>
<evidence type="ECO:0000313" key="2">
    <source>
        <dbReference type="EMBL" id="VDN36369.1"/>
    </source>
</evidence>
<reference evidence="2 3" key="1">
    <citation type="submission" date="2018-11" db="EMBL/GenBank/DDBJ databases">
        <authorList>
            <consortium name="Pathogen Informatics"/>
        </authorList>
    </citation>
    <scope>NUCLEOTIDE SEQUENCE [LARGE SCALE GENOMIC DNA]</scope>
</reference>
<accession>A0A3P7R5N9</accession>
<keyword evidence="1" id="KW-1133">Transmembrane helix</keyword>
<dbReference type="Proteomes" id="UP000271889">
    <property type="component" value="Unassembled WGS sequence"/>
</dbReference>
<dbReference type="AlphaFoldDB" id="A0A3P7R5N9"/>
<dbReference type="EMBL" id="UYRV01129058">
    <property type="protein sequence ID" value="VDN36369.1"/>
    <property type="molecule type" value="Genomic_DNA"/>
</dbReference>
<keyword evidence="1" id="KW-0812">Transmembrane</keyword>
<sequence>MFRIIARNGRDRYYYADPEQPTQGNTKITTYLPEENKRKIPLWAILAVAIGLPILLVVCLFGAVWLQELGIL</sequence>
<dbReference type="OrthoDB" id="5788260at2759"/>
<organism evidence="2 3">
    <name type="scientific">Cylicostephanus goldi</name>
    <name type="common">Nematode worm</name>
    <dbReference type="NCBI Taxonomy" id="71465"/>
    <lineage>
        <taxon>Eukaryota</taxon>
        <taxon>Metazoa</taxon>
        <taxon>Ecdysozoa</taxon>
        <taxon>Nematoda</taxon>
        <taxon>Chromadorea</taxon>
        <taxon>Rhabditida</taxon>
        <taxon>Rhabditina</taxon>
        <taxon>Rhabditomorpha</taxon>
        <taxon>Strongyloidea</taxon>
        <taxon>Strongylidae</taxon>
        <taxon>Cylicostephanus</taxon>
    </lineage>
</organism>
<evidence type="ECO:0000313" key="3">
    <source>
        <dbReference type="Proteomes" id="UP000271889"/>
    </source>
</evidence>
<protein>
    <submittedName>
        <fullName evidence="2">Uncharacterized protein</fullName>
    </submittedName>
</protein>
<keyword evidence="1" id="KW-0472">Membrane</keyword>
<evidence type="ECO:0000256" key="1">
    <source>
        <dbReference type="SAM" id="Phobius"/>
    </source>
</evidence>
<name>A0A3P7R5N9_CYLGO</name>
<gene>
    <name evidence="2" type="ORF">CGOC_LOCUS13190</name>
</gene>
<feature type="transmembrane region" description="Helical" evidence="1">
    <location>
        <begin position="42"/>
        <end position="66"/>
    </location>
</feature>
<keyword evidence="3" id="KW-1185">Reference proteome</keyword>